<evidence type="ECO:0000256" key="1">
    <source>
        <dbReference type="ARBA" id="ARBA00022801"/>
    </source>
</evidence>
<keyword evidence="1" id="KW-0378">Hydrolase</keyword>
<dbReference type="InterPro" id="IPR008928">
    <property type="entry name" value="6-hairpin_glycosidase_sf"/>
</dbReference>
<dbReference type="PANTHER" id="PTHR36845">
    <property type="entry name" value="HYDROLASE, PUTATIVE (AFU_ORTHOLOGUE AFUA_7G05090)-RELATED"/>
    <property type="match status" value="1"/>
</dbReference>
<dbReference type="SUPFAM" id="SSF48208">
    <property type="entry name" value="Six-hairpin glycosidases"/>
    <property type="match status" value="1"/>
</dbReference>
<sequence length="383" mass="41896">MNRNWDEAISRMKNRIHATAQQVGDGFPHWADPNTGIWKTTAHGDWTGGYWLGMLWLASRDEGGEGYKHLAEAVCKRLASRVNADTAFKAATFYYGAGLGALLGASKSARELGLAAARDIEQRFNPKLGLVPLGENAEEGSHVGATASSIDSLVVSLLLFWAARESNDSQMRNIAAKHTARVLSIHQREDGAFVQSSSLDVQSGQVLQRYTHKGYSESSIWARAQAWGVLGATISCLSGGIDERFLTAAVKGADWWIDRVPADRVSYWDFDDPAAPNTERDTAASAFMASTLLKLSSIAPSESKRQKYKDAAKKTAAALVDGYLTPVEDHDKRPVGMLVEGCFNKREDSRPEDYVSNAELIFGSYYLFEALLILSGRLQPSDV</sequence>
<evidence type="ECO:0000313" key="4">
    <source>
        <dbReference type="Proteomes" id="UP000290565"/>
    </source>
</evidence>
<dbReference type="Proteomes" id="UP000290565">
    <property type="component" value="Unassembled WGS sequence"/>
</dbReference>
<dbReference type="GO" id="GO:0052757">
    <property type="term" value="F:chondroitin hydrolase activity"/>
    <property type="evidence" value="ECO:0007669"/>
    <property type="project" value="TreeGrafter"/>
</dbReference>
<comment type="caution">
    <text evidence="3">The sequence shown here is derived from an EMBL/GenBank/DDBJ whole genome shotgun (WGS) entry which is preliminary data.</text>
</comment>
<dbReference type="GO" id="GO:0000272">
    <property type="term" value="P:polysaccharide catabolic process"/>
    <property type="evidence" value="ECO:0007669"/>
    <property type="project" value="TreeGrafter"/>
</dbReference>
<gene>
    <name evidence="3" type="ORF">XH94_30745</name>
</gene>
<evidence type="ECO:0008006" key="5">
    <source>
        <dbReference type="Google" id="ProtNLM"/>
    </source>
</evidence>
<name>A0A4Q0SD58_9BRAD</name>
<evidence type="ECO:0000256" key="2">
    <source>
        <dbReference type="ARBA" id="ARBA00038358"/>
    </source>
</evidence>
<organism evidence="3 4">
    <name type="scientific">Bradyrhizobium zhanjiangense</name>
    <dbReference type="NCBI Taxonomy" id="1325107"/>
    <lineage>
        <taxon>Bacteria</taxon>
        <taxon>Pseudomonadati</taxon>
        <taxon>Pseudomonadota</taxon>
        <taxon>Alphaproteobacteria</taxon>
        <taxon>Hyphomicrobiales</taxon>
        <taxon>Nitrobacteraceae</taxon>
        <taxon>Bradyrhizobium</taxon>
    </lineage>
</organism>
<accession>A0A4Q0SD58</accession>
<dbReference type="InterPro" id="IPR012341">
    <property type="entry name" value="6hp_glycosidase-like_sf"/>
</dbReference>
<dbReference type="AlphaFoldDB" id="A0A4Q0SD58"/>
<protein>
    <recommendedName>
        <fullName evidence="5">Glycosyl hydrolase</fullName>
    </recommendedName>
</protein>
<dbReference type="Gene3D" id="1.50.10.10">
    <property type="match status" value="1"/>
</dbReference>
<comment type="similarity">
    <text evidence="2">Belongs to the glycosyl hydrolase 88 family.</text>
</comment>
<proteinExistence type="inferred from homology"/>
<dbReference type="PANTHER" id="PTHR36845:SF1">
    <property type="entry name" value="HYDROLASE, PUTATIVE (AFU_ORTHOLOGUE AFUA_7G05090)-RELATED"/>
    <property type="match status" value="1"/>
</dbReference>
<dbReference type="RefSeq" id="WP_164939708.1">
    <property type="nucleotide sequence ID" value="NZ_LBJM01000085.1"/>
</dbReference>
<reference evidence="3 4" key="1">
    <citation type="submission" date="2015-04" db="EMBL/GenBank/DDBJ databases">
        <title>Comparative genomics of rhizobia nodulating Arachis hypogaea in China.</title>
        <authorList>
            <person name="Li Y."/>
        </authorList>
    </citation>
    <scope>NUCLEOTIDE SEQUENCE [LARGE SCALE GENOMIC DNA]</scope>
    <source>
        <strain evidence="3 4">CCBAU 51787</strain>
    </source>
</reference>
<dbReference type="EMBL" id="LBJM01000085">
    <property type="protein sequence ID" value="RXH33264.1"/>
    <property type="molecule type" value="Genomic_DNA"/>
</dbReference>
<dbReference type="InterPro" id="IPR052369">
    <property type="entry name" value="UG_Glycosaminoglycan_Hydrolase"/>
</dbReference>
<evidence type="ECO:0000313" key="3">
    <source>
        <dbReference type="EMBL" id="RXH33264.1"/>
    </source>
</evidence>